<gene>
    <name evidence="1" type="ORF">OESDEN_13282</name>
</gene>
<accession>A0A0B1SNN5</accession>
<protein>
    <submittedName>
        <fullName evidence="1">Uncharacterized protein</fullName>
    </submittedName>
</protein>
<evidence type="ECO:0000313" key="1">
    <source>
        <dbReference type="EMBL" id="KHJ86953.1"/>
    </source>
</evidence>
<sequence length="104" mass="11637">MMKRLTWTKLENPKRCFSEDCENTLRNLRQRFGDGLETRSKAMALYNYTGTNVSSTWGSGRLLASMSLTFKWEAKPEHCLCTPSPSATAGFHLFPGGEDKNGGL</sequence>
<proteinExistence type="predicted"/>
<dbReference type="EMBL" id="KN558977">
    <property type="protein sequence ID" value="KHJ86953.1"/>
    <property type="molecule type" value="Genomic_DNA"/>
</dbReference>
<dbReference type="OrthoDB" id="5556307at2759"/>
<evidence type="ECO:0000313" key="2">
    <source>
        <dbReference type="Proteomes" id="UP000053660"/>
    </source>
</evidence>
<dbReference type="Proteomes" id="UP000053660">
    <property type="component" value="Unassembled WGS sequence"/>
</dbReference>
<organism evidence="1 2">
    <name type="scientific">Oesophagostomum dentatum</name>
    <name type="common">Nodular worm</name>
    <dbReference type="NCBI Taxonomy" id="61180"/>
    <lineage>
        <taxon>Eukaryota</taxon>
        <taxon>Metazoa</taxon>
        <taxon>Ecdysozoa</taxon>
        <taxon>Nematoda</taxon>
        <taxon>Chromadorea</taxon>
        <taxon>Rhabditida</taxon>
        <taxon>Rhabditina</taxon>
        <taxon>Rhabditomorpha</taxon>
        <taxon>Strongyloidea</taxon>
        <taxon>Strongylidae</taxon>
        <taxon>Oesophagostomum</taxon>
    </lineage>
</organism>
<dbReference type="AlphaFoldDB" id="A0A0B1SNN5"/>
<reference evidence="1 2" key="1">
    <citation type="submission" date="2014-03" db="EMBL/GenBank/DDBJ databases">
        <title>Draft genome of the hookworm Oesophagostomum dentatum.</title>
        <authorList>
            <person name="Mitreva M."/>
        </authorList>
    </citation>
    <scope>NUCLEOTIDE SEQUENCE [LARGE SCALE GENOMIC DNA]</scope>
    <source>
        <strain evidence="1 2">OD-Hann</strain>
    </source>
</reference>
<name>A0A0B1SNN5_OESDE</name>
<keyword evidence="2" id="KW-1185">Reference proteome</keyword>
<feature type="non-terminal residue" evidence="1">
    <location>
        <position position="104"/>
    </location>
</feature>